<gene>
    <name evidence="1" type="ORF">ATN00_17965</name>
</gene>
<evidence type="ECO:0000313" key="1">
    <source>
        <dbReference type="EMBL" id="ALR21897.1"/>
    </source>
</evidence>
<dbReference type="AlphaFoldDB" id="A0A0S3F2G6"/>
<dbReference type="Proteomes" id="UP000056968">
    <property type="component" value="Chromosome"/>
</dbReference>
<sequence length="207" mass="22993">MQSTRIKQPRFWSFCDWNGEHGKAHYLNASAIVLEYVDGVDFKAIVSGIESLDLLSWIMETENGYAFVFPLGTDIEAAQYTRIASVLAEVFAQPYLVDGSAAATFLFTPLDNKKAQTLHSGQPISGSFISETYEVKTDVTKWYFNSASTFIEGGNIKPEAIAPTVAKPQFRFDDAFDRMDDAIVILAASLEEFGKAATEFRKQMGDQ</sequence>
<reference evidence="1 2" key="1">
    <citation type="submission" date="2015-11" db="EMBL/GenBank/DDBJ databases">
        <title>A Two-component Flavoprotein Monooxygenase System MeaXY Responsible for para-Hydroxylation of 2-Methyl-6-ethylaniline and 2,6-Diethylaniline in Sphingobium baderi DE-13.</title>
        <authorList>
            <person name="Cheng M."/>
            <person name="Meng Q."/>
            <person name="Yang Y."/>
            <person name="Chu C."/>
            <person name="Yan X."/>
            <person name="He J."/>
            <person name="Li S."/>
        </authorList>
    </citation>
    <scope>NUCLEOTIDE SEQUENCE [LARGE SCALE GENOMIC DNA]</scope>
    <source>
        <strain evidence="1 2">DE-13</strain>
    </source>
</reference>
<protein>
    <submittedName>
        <fullName evidence="1">Uncharacterized protein</fullName>
    </submittedName>
</protein>
<keyword evidence="2" id="KW-1185">Reference proteome</keyword>
<dbReference type="EMBL" id="CP013264">
    <property type="protein sequence ID" value="ALR21897.1"/>
    <property type="molecule type" value="Genomic_DNA"/>
</dbReference>
<name>A0A0S3F2G6_9SPHN</name>
<organism evidence="1 2">
    <name type="scientific">Sphingobium baderi</name>
    <dbReference type="NCBI Taxonomy" id="1332080"/>
    <lineage>
        <taxon>Bacteria</taxon>
        <taxon>Pseudomonadati</taxon>
        <taxon>Pseudomonadota</taxon>
        <taxon>Alphaproteobacteria</taxon>
        <taxon>Sphingomonadales</taxon>
        <taxon>Sphingomonadaceae</taxon>
        <taxon>Sphingobium</taxon>
    </lineage>
</organism>
<evidence type="ECO:0000313" key="2">
    <source>
        <dbReference type="Proteomes" id="UP000056968"/>
    </source>
</evidence>
<accession>A0A0S3F2G6</accession>
<dbReference type="STRING" id="1332080.ATN00_17965"/>
<dbReference type="KEGG" id="sbd:ATN00_17965"/>
<proteinExistence type="predicted"/>